<evidence type="ECO:0000256" key="3">
    <source>
        <dbReference type="ARBA" id="ARBA00023134"/>
    </source>
</evidence>
<evidence type="ECO:0008006" key="6">
    <source>
        <dbReference type="Google" id="ProtNLM"/>
    </source>
</evidence>
<protein>
    <recommendedName>
        <fullName evidence="6">RAB29, member RAS oncogene family</fullName>
    </recommendedName>
</protein>
<dbReference type="Ensembl" id="ENSACIT00000021859.1">
    <property type="protein sequence ID" value="ENSACIP00000021310.1"/>
    <property type="gene ID" value="ENSACIG00000016546.1"/>
</dbReference>
<proteinExistence type="inferred from homology"/>
<evidence type="ECO:0000313" key="5">
    <source>
        <dbReference type="Proteomes" id="UP000261340"/>
    </source>
</evidence>
<dbReference type="GO" id="GO:0005525">
    <property type="term" value="F:GTP binding"/>
    <property type="evidence" value="ECO:0007669"/>
    <property type="project" value="UniProtKB-KW"/>
</dbReference>
<organism evidence="4 5">
    <name type="scientific">Amphilophus citrinellus</name>
    <name type="common">Midas cichlid</name>
    <name type="synonym">Cichlasoma citrinellum</name>
    <dbReference type="NCBI Taxonomy" id="61819"/>
    <lineage>
        <taxon>Eukaryota</taxon>
        <taxon>Metazoa</taxon>
        <taxon>Chordata</taxon>
        <taxon>Craniata</taxon>
        <taxon>Vertebrata</taxon>
        <taxon>Euteleostomi</taxon>
        <taxon>Actinopterygii</taxon>
        <taxon>Neopterygii</taxon>
        <taxon>Teleostei</taxon>
        <taxon>Neoteleostei</taxon>
        <taxon>Acanthomorphata</taxon>
        <taxon>Ovalentaria</taxon>
        <taxon>Cichlomorphae</taxon>
        <taxon>Cichliformes</taxon>
        <taxon>Cichlidae</taxon>
        <taxon>New World cichlids</taxon>
        <taxon>Cichlasomatinae</taxon>
        <taxon>Heroini</taxon>
        <taxon>Amphilophus</taxon>
    </lineage>
</organism>
<dbReference type="STRING" id="61819.ENSACIP00000021310"/>
<keyword evidence="5" id="KW-1185">Reference proteome</keyword>
<dbReference type="AlphaFoldDB" id="A0A3Q0SM48"/>
<dbReference type="PRINTS" id="PR00449">
    <property type="entry name" value="RASTRNSFRMNG"/>
</dbReference>
<dbReference type="GO" id="GO:0005770">
    <property type="term" value="C:late endosome"/>
    <property type="evidence" value="ECO:0007669"/>
    <property type="project" value="TreeGrafter"/>
</dbReference>
<reference evidence="4" key="1">
    <citation type="submission" date="2025-08" db="UniProtKB">
        <authorList>
            <consortium name="Ensembl"/>
        </authorList>
    </citation>
    <scope>IDENTIFICATION</scope>
</reference>
<dbReference type="PANTHER" id="PTHR47981">
    <property type="entry name" value="RAB FAMILY"/>
    <property type="match status" value="1"/>
</dbReference>
<keyword evidence="3" id="KW-0342">GTP-binding</keyword>
<keyword evidence="2" id="KW-0547">Nucleotide-binding</keyword>
<dbReference type="PROSITE" id="PS51419">
    <property type="entry name" value="RAB"/>
    <property type="match status" value="1"/>
</dbReference>
<dbReference type="GeneTree" id="ENSGT00940000163553"/>
<dbReference type="GO" id="GO:0005764">
    <property type="term" value="C:lysosome"/>
    <property type="evidence" value="ECO:0007669"/>
    <property type="project" value="TreeGrafter"/>
</dbReference>
<evidence type="ECO:0000256" key="2">
    <source>
        <dbReference type="ARBA" id="ARBA00022741"/>
    </source>
</evidence>
<dbReference type="SMART" id="SM00175">
    <property type="entry name" value="RAB"/>
    <property type="match status" value="1"/>
</dbReference>
<dbReference type="GO" id="GO:0008333">
    <property type="term" value="P:endosome to lysosome transport"/>
    <property type="evidence" value="ECO:0007669"/>
    <property type="project" value="TreeGrafter"/>
</dbReference>
<dbReference type="SUPFAM" id="SSF52540">
    <property type="entry name" value="P-loop containing nucleoside triphosphate hydrolases"/>
    <property type="match status" value="1"/>
</dbReference>
<sequence>MNADDRGESAGEQTEHLLKILIVGDGNVGKSSFVHRYVSGQFNKTYRMTVGVDFSVKLLHWSDKEKVRLQLWDIAGTKKLPLVVPRILKS</sequence>
<evidence type="ECO:0000256" key="1">
    <source>
        <dbReference type="ARBA" id="ARBA00006270"/>
    </source>
</evidence>
<dbReference type="InterPro" id="IPR027417">
    <property type="entry name" value="P-loop_NTPase"/>
</dbReference>
<evidence type="ECO:0000313" key="4">
    <source>
        <dbReference type="Ensembl" id="ENSACIP00000021310.1"/>
    </source>
</evidence>
<dbReference type="Pfam" id="PF08477">
    <property type="entry name" value="Roc"/>
    <property type="match status" value="1"/>
</dbReference>
<comment type="similarity">
    <text evidence="1">Belongs to the small GTPase superfamily. Rab family.</text>
</comment>
<name>A0A3Q0SM48_AMPCI</name>
<dbReference type="PANTHER" id="PTHR47981:SF42">
    <property type="entry name" value="RAS-RELATED PROTEIN RAB-7L1-LIKE ISOFORM X1"/>
    <property type="match status" value="1"/>
</dbReference>
<dbReference type="GO" id="GO:0045335">
    <property type="term" value="C:phagocytic vesicle"/>
    <property type="evidence" value="ECO:0007669"/>
    <property type="project" value="TreeGrafter"/>
</dbReference>
<dbReference type="GO" id="GO:0090385">
    <property type="term" value="P:phagosome-lysosome fusion"/>
    <property type="evidence" value="ECO:0007669"/>
    <property type="project" value="TreeGrafter"/>
</dbReference>
<dbReference type="Proteomes" id="UP000261340">
    <property type="component" value="Unplaced"/>
</dbReference>
<dbReference type="Gene3D" id="3.40.50.300">
    <property type="entry name" value="P-loop containing nucleotide triphosphate hydrolases"/>
    <property type="match status" value="1"/>
</dbReference>
<dbReference type="OMA" id="WDIAGMN"/>
<accession>A0A3Q0SM48</accession>
<reference evidence="4" key="2">
    <citation type="submission" date="2025-09" db="UniProtKB">
        <authorList>
            <consortium name="Ensembl"/>
        </authorList>
    </citation>
    <scope>IDENTIFICATION</scope>
</reference>